<dbReference type="Proteomes" id="UP001489004">
    <property type="component" value="Unassembled WGS sequence"/>
</dbReference>
<dbReference type="Gene3D" id="1.20.1250.20">
    <property type="entry name" value="MFS general substrate transporter like domains"/>
    <property type="match status" value="2"/>
</dbReference>
<dbReference type="PRINTS" id="PR00171">
    <property type="entry name" value="SUGRTRNSPORT"/>
</dbReference>
<evidence type="ECO:0000313" key="12">
    <source>
        <dbReference type="Proteomes" id="UP001489004"/>
    </source>
</evidence>
<dbReference type="NCBIfam" id="TIGR00879">
    <property type="entry name" value="SP"/>
    <property type="match status" value="1"/>
</dbReference>
<feature type="region of interest" description="Disordered" evidence="8">
    <location>
        <begin position="568"/>
        <end position="591"/>
    </location>
</feature>
<feature type="transmembrane region" description="Helical" evidence="9">
    <location>
        <begin position="212"/>
        <end position="232"/>
    </location>
</feature>
<dbReference type="InterPro" id="IPR005828">
    <property type="entry name" value="MFS_sugar_transport-like"/>
</dbReference>
<dbReference type="AlphaFoldDB" id="A0AAW1R6Z9"/>
<dbReference type="SUPFAM" id="SSF103473">
    <property type="entry name" value="MFS general substrate transporter"/>
    <property type="match status" value="1"/>
</dbReference>
<dbReference type="EMBL" id="JALJOR010000001">
    <property type="protein sequence ID" value="KAK9829082.1"/>
    <property type="molecule type" value="Genomic_DNA"/>
</dbReference>
<dbReference type="InterPro" id="IPR005829">
    <property type="entry name" value="Sugar_transporter_CS"/>
</dbReference>
<dbReference type="PROSITE" id="PS00216">
    <property type="entry name" value="SUGAR_TRANSPORT_1"/>
    <property type="match status" value="1"/>
</dbReference>
<dbReference type="InterPro" id="IPR036259">
    <property type="entry name" value="MFS_trans_sf"/>
</dbReference>
<dbReference type="InterPro" id="IPR003663">
    <property type="entry name" value="Sugar/inositol_transpt"/>
</dbReference>
<organism evidence="11 12">
    <name type="scientific">[Myrmecia] bisecta</name>
    <dbReference type="NCBI Taxonomy" id="41462"/>
    <lineage>
        <taxon>Eukaryota</taxon>
        <taxon>Viridiplantae</taxon>
        <taxon>Chlorophyta</taxon>
        <taxon>core chlorophytes</taxon>
        <taxon>Trebouxiophyceae</taxon>
        <taxon>Trebouxiales</taxon>
        <taxon>Trebouxiaceae</taxon>
        <taxon>Myrmecia</taxon>
    </lineage>
</organism>
<evidence type="ECO:0000256" key="2">
    <source>
        <dbReference type="ARBA" id="ARBA00010992"/>
    </source>
</evidence>
<evidence type="ECO:0000256" key="8">
    <source>
        <dbReference type="SAM" id="MobiDB-lite"/>
    </source>
</evidence>
<gene>
    <name evidence="11" type="ORF">WJX72_003793</name>
</gene>
<evidence type="ECO:0000256" key="7">
    <source>
        <dbReference type="RuleBase" id="RU003346"/>
    </source>
</evidence>
<feature type="transmembrane region" description="Helical" evidence="9">
    <location>
        <begin position="456"/>
        <end position="482"/>
    </location>
</feature>
<evidence type="ECO:0000256" key="1">
    <source>
        <dbReference type="ARBA" id="ARBA00004141"/>
    </source>
</evidence>
<dbReference type="Pfam" id="PF00083">
    <property type="entry name" value="Sugar_tr"/>
    <property type="match status" value="2"/>
</dbReference>
<evidence type="ECO:0000256" key="4">
    <source>
        <dbReference type="ARBA" id="ARBA00022692"/>
    </source>
</evidence>
<evidence type="ECO:0000313" key="11">
    <source>
        <dbReference type="EMBL" id="KAK9829082.1"/>
    </source>
</evidence>
<feature type="transmembrane region" description="Helical" evidence="9">
    <location>
        <begin position="124"/>
        <end position="143"/>
    </location>
</feature>
<feature type="domain" description="Major facilitator superfamily (MFS) profile" evidence="10">
    <location>
        <begin position="50"/>
        <end position="549"/>
    </location>
</feature>
<sequence>MQPSNSQTAQHQNDAAPLLRGQTGGAYSADVEVDPAAVNRSASRTYISLLTFFGGIGGFLFGYDTGVISGALPYLRDDLLGAYKADINRLNWIQEIIVSAAIAGAAIGAALGGLLSDRAGRKTALLVGDGLFMGGALVMAAAQNAGVLITGRALVGLGVGLASVTVPVYIAEAAPSQIRATLVTVNVLMITTGQFLAYFVDYVCTFVPGTWRWMLGIAALPALLQLVGLLYLPESPRWLASKGQLGQAEGVLRQLRSSSEFERDLAELQASAEGAAKHSAQAVLQELRSPVVRSELTVGLGLQILQQLCGINTVMYYTPAILELAGFHDKRTALLVAMGPAAVNAVGTLLGMWHIDRCGRRKLLLSSMTGVALALGLLGFAFWLAERDSPPLLPDAPQSTCPVPGLQDCTQCLRQGCGFCGSLSSPMNPGICILKTEACPAGEARMLYENGCPSHYTLYIIAGLLAYLAAFSPGLGPVPWAVNAEIYPLQVRGLASGAAATANWVTNAVVSQTFLTLTQHLGGSGTFWLYAGIALVGGAWVYWKLPETNGLSLDEIQDAFAAAVKTPSVRQRQPHLRPATPEDAVRENNPI</sequence>
<keyword evidence="4 9" id="KW-0812">Transmembrane</keyword>
<evidence type="ECO:0000256" key="6">
    <source>
        <dbReference type="ARBA" id="ARBA00023136"/>
    </source>
</evidence>
<feature type="transmembrane region" description="Helical" evidence="9">
    <location>
        <begin position="527"/>
        <end position="543"/>
    </location>
</feature>
<comment type="similarity">
    <text evidence="2 7">Belongs to the major facilitator superfamily. Sugar transporter (TC 2.A.1.1) family.</text>
</comment>
<dbReference type="PANTHER" id="PTHR48020:SF12">
    <property type="entry name" value="PROTON MYO-INOSITOL COTRANSPORTER"/>
    <property type="match status" value="1"/>
</dbReference>
<dbReference type="PANTHER" id="PTHR48020">
    <property type="entry name" value="PROTON MYO-INOSITOL COTRANSPORTER"/>
    <property type="match status" value="1"/>
</dbReference>
<evidence type="ECO:0000256" key="5">
    <source>
        <dbReference type="ARBA" id="ARBA00022989"/>
    </source>
</evidence>
<keyword evidence="3 7" id="KW-0813">Transport</keyword>
<comment type="caution">
    <text evidence="11">The sequence shown here is derived from an EMBL/GenBank/DDBJ whole genome shotgun (WGS) entry which is preliminary data.</text>
</comment>
<protein>
    <recommendedName>
        <fullName evidence="10">Major facilitator superfamily (MFS) profile domain-containing protein</fullName>
    </recommendedName>
</protein>
<feature type="transmembrane region" description="Helical" evidence="9">
    <location>
        <begin position="182"/>
        <end position="200"/>
    </location>
</feature>
<keyword evidence="6 9" id="KW-0472">Membrane</keyword>
<accession>A0AAW1R6Z9</accession>
<dbReference type="GO" id="GO:0016020">
    <property type="term" value="C:membrane"/>
    <property type="evidence" value="ECO:0007669"/>
    <property type="project" value="UniProtKB-SubCell"/>
</dbReference>
<comment type="subcellular location">
    <subcellularLocation>
        <location evidence="1">Membrane</location>
        <topology evidence="1">Multi-pass membrane protein</topology>
    </subcellularLocation>
</comment>
<dbReference type="GO" id="GO:0022857">
    <property type="term" value="F:transmembrane transporter activity"/>
    <property type="evidence" value="ECO:0007669"/>
    <property type="project" value="InterPro"/>
</dbReference>
<dbReference type="InterPro" id="IPR020846">
    <property type="entry name" value="MFS_dom"/>
</dbReference>
<feature type="transmembrane region" description="Helical" evidence="9">
    <location>
        <begin position="363"/>
        <end position="385"/>
    </location>
</feature>
<feature type="transmembrane region" description="Helical" evidence="9">
    <location>
        <begin position="92"/>
        <end position="112"/>
    </location>
</feature>
<keyword evidence="12" id="KW-1185">Reference proteome</keyword>
<reference evidence="11 12" key="1">
    <citation type="journal article" date="2024" name="Nat. Commun.">
        <title>Phylogenomics reveals the evolutionary origins of lichenization in chlorophyte algae.</title>
        <authorList>
            <person name="Puginier C."/>
            <person name="Libourel C."/>
            <person name="Otte J."/>
            <person name="Skaloud P."/>
            <person name="Haon M."/>
            <person name="Grisel S."/>
            <person name="Petersen M."/>
            <person name="Berrin J.G."/>
            <person name="Delaux P.M."/>
            <person name="Dal Grande F."/>
            <person name="Keller J."/>
        </authorList>
    </citation>
    <scope>NUCLEOTIDE SEQUENCE [LARGE SCALE GENOMIC DNA]</scope>
    <source>
        <strain evidence="11 12">SAG 2043</strain>
    </source>
</reference>
<feature type="transmembrane region" description="Helical" evidence="9">
    <location>
        <begin position="149"/>
        <end position="170"/>
    </location>
</feature>
<evidence type="ECO:0000256" key="9">
    <source>
        <dbReference type="SAM" id="Phobius"/>
    </source>
</evidence>
<proteinExistence type="inferred from homology"/>
<evidence type="ECO:0000256" key="3">
    <source>
        <dbReference type="ARBA" id="ARBA00022448"/>
    </source>
</evidence>
<keyword evidence="5 9" id="KW-1133">Transmembrane helix</keyword>
<evidence type="ECO:0000259" key="10">
    <source>
        <dbReference type="PROSITE" id="PS50850"/>
    </source>
</evidence>
<dbReference type="InterPro" id="IPR050814">
    <property type="entry name" value="Myo-inositol_Transporter"/>
</dbReference>
<dbReference type="PROSITE" id="PS00217">
    <property type="entry name" value="SUGAR_TRANSPORT_2"/>
    <property type="match status" value="1"/>
</dbReference>
<feature type="transmembrane region" description="Helical" evidence="9">
    <location>
        <begin position="49"/>
        <end position="72"/>
    </location>
</feature>
<name>A0AAW1R6Z9_9CHLO</name>
<dbReference type="PROSITE" id="PS50850">
    <property type="entry name" value="MFS"/>
    <property type="match status" value="1"/>
</dbReference>